<dbReference type="InterPro" id="IPR011009">
    <property type="entry name" value="Kinase-like_dom_sf"/>
</dbReference>
<evidence type="ECO:0000256" key="1">
    <source>
        <dbReference type="SAM" id="MobiDB-lite"/>
    </source>
</evidence>
<feature type="compositionally biased region" description="Basic and acidic residues" evidence="1">
    <location>
        <begin position="494"/>
        <end position="550"/>
    </location>
</feature>
<dbReference type="Proteomes" id="UP000552038">
    <property type="component" value="Unassembled WGS sequence"/>
</dbReference>
<feature type="region of interest" description="Disordered" evidence="1">
    <location>
        <begin position="491"/>
        <end position="550"/>
    </location>
</feature>
<dbReference type="RefSeq" id="WP_171414513.1">
    <property type="nucleotide sequence ID" value="NZ_JABFOR010000001.1"/>
</dbReference>
<proteinExistence type="predicted"/>
<keyword evidence="2" id="KW-0472">Membrane</keyword>
<evidence type="ECO:0000256" key="2">
    <source>
        <dbReference type="SAM" id="Phobius"/>
    </source>
</evidence>
<name>A0AAP7DGW6_PAEAL</name>
<keyword evidence="2" id="KW-0812">Transmembrane</keyword>
<evidence type="ECO:0000313" key="3">
    <source>
        <dbReference type="EMBL" id="NOJ69250.1"/>
    </source>
</evidence>
<protein>
    <recommendedName>
        <fullName evidence="5">Protein kinase domain-containing protein</fullName>
    </recommendedName>
</protein>
<dbReference type="Gene3D" id="1.10.510.10">
    <property type="entry name" value="Transferase(Phosphotransferase) domain 1"/>
    <property type="match status" value="1"/>
</dbReference>
<sequence length="684" mass="77624">MSFQPQPGDTIIIHDTEYRFGEHPAAPGLVYAQAGRQGVIYQLLPPQGNAVEAKALKVFNPKYRVPSMVYQSELLESYSELTGLKVCSRSVLTPEKNGGLIHKHTDLLYAVAMPWIYGPTWLDIVAERKMLRRQQSLLMAKSLARICSGMEQRGLAHCDLSAPNIMLPFFSEVKQSANASPIQLVDVEQLYSPKLDRPDVLFSGSPGYAAHRTLLSGMWSAYADRFAGSILLAEMLGWSSAQIVQKSWGESYFDQREMQTSCDRYEVLKRELEELYGDKVAELLTRAWESQDLSSCPTFGEWLVVLNGIDEQKQMAIDAPLHVQHKEGKDALSNSEHSKPMIADSENAVHFAVLTEKDEIAAASACDDADPDIVNRLFRQARELEGRSQLQGALEVYRSAHHFVVDGSPMQIELTAAIADLEHKLAAELQQKSGNKGKFSKRAISIICIASAVVIIGCGAVVASMMNANAAKMAAEEQAFLEAKQLEMQNQQLKAEEERKQKEEQQKQEEAKRLREEEQRRKQEEQKRKAEAQRAKQLEAQKKKEAAEKAAERKRLQAKYDQQMQYEKYLAWKKERDEQLRIEQAREQGRQQERKRLEAEQAAKKAAELKKVRNRDVVLLIASYNKTYNAIKQDNMKNAKTYALEFVERYEKDPNYFKNVGKVGTRAAHIYKFLQDTSYKIPDI</sequence>
<evidence type="ECO:0000313" key="4">
    <source>
        <dbReference type="Proteomes" id="UP000552038"/>
    </source>
</evidence>
<dbReference type="AlphaFoldDB" id="A0AAP7DGW6"/>
<comment type="caution">
    <text evidence="3">The sequence shown here is derived from an EMBL/GenBank/DDBJ whole genome shotgun (WGS) entry which is preliminary data.</text>
</comment>
<dbReference type="EMBL" id="JABFOR010000001">
    <property type="protein sequence ID" value="NOJ69250.1"/>
    <property type="molecule type" value="Genomic_DNA"/>
</dbReference>
<organism evidence="3 4">
    <name type="scientific">Paenibacillus alvei</name>
    <name type="common">Bacillus alvei</name>
    <dbReference type="NCBI Taxonomy" id="44250"/>
    <lineage>
        <taxon>Bacteria</taxon>
        <taxon>Bacillati</taxon>
        <taxon>Bacillota</taxon>
        <taxon>Bacilli</taxon>
        <taxon>Bacillales</taxon>
        <taxon>Paenibacillaceae</taxon>
        <taxon>Paenibacillus</taxon>
    </lineage>
</organism>
<keyword evidence="2" id="KW-1133">Transmembrane helix</keyword>
<reference evidence="3 4" key="1">
    <citation type="submission" date="2020-05" db="EMBL/GenBank/DDBJ databases">
        <title>Whole genome sequencing and identification of novel metabolites from Paenibacillus alvei strain JR949.</title>
        <authorList>
            <person name="Rajendhran J."/>
            <person name="Sree Pranav P."/>
            <person name="Mahalakshmi B."/>
            <person name="Karthikeyan R."/>
        </authorList>
    </citation>
    <scope>NUCLEOTIDE SEQUENCE [LARGE SCALE GENOMIC DNA]</scope>
    <source>
        <strain evidence="3 4">JR949</strain>
    </source>
</reference>
<dbReference type="SUPFAM" id="SSF56112">
    <property type="entry name" value="Protein kinase-like (PK-like)"/>
    <property type="match status" value="1"/>
</dbReference>
<feature type="transmembrane region" description="Helical" evidence="2">
    <location>
        <begin position="443"/>
        <end position="463"/>
    </location>
</feature>
<evidence type="ECO:0008006" key="5">
    <source>
        <dbReference type="Google" id="ProtNLM"/>
    </source>
</evidence>
<gene>
    <name evidence="3" type="ORF">HMI46_01595</name>
</gene>
<accession>A0AAP7DGW6</accession>